<keyword evidence="8 10" id="KW-0131">Cell cycle</keyword>
<protein>
    <recommendedName>
        <fullName evidence="10">Kinetochore protein NDC80</fullName>
    </recommendedName>
</protein>
<evidence type="ECO:0000256" key="3">
    <source>
        <dbReference type="ARBA" id="ARBA00022618"/>
    </source>
</evidence>
<evidence type="ECO:0000256" key="9">
    <source>
        <dbReference type="ARBA" id="ARBA00023328"/>
    </source>
</evidence>
<dbReference type="Gene3D" id="1.10.418.30">
    <property type="entry name" value="Ncd80 complex, Ncd80 subunit"/>
    <property type="match status" value="1"/>
</dbReference>
<evidence type="ECO:0000256" key="6">
    <source>
        <dbReference type="ARBA" id="ARBA00023054"/>
    </source>
</evidence>
<feature type="coiled-coil region" evidence="11">
    <location>
        <begin position="457"/>
        <end position="529"/>
    </location>
</feature>
<dbReference type="InterPro" id="IPR038273">
    <property type="entry name" value="Ndc80_sf"/>
</dbReference>
<evidence type="ECO:0000256" key="8">
    <source>
        <dbReference type="ARBA" id="ARBA00023306"/>
    </source>
</evidence>
<keyword evidence="5 10" id="KW-0995">Kinetochore</keyword>
<reference evidence="14 15" key="1">
    <citation type="submission" date="2019-03" db="EMBL/GenBank/DDBJ databases">
        <title>Rhodosporidium diobovatum UCD-FST 08-225 genome sequencing, assembly, and annotation.</title>
        <authorList>
            <person name="Fakankun I.U."/>
            <person name="Fristensky B."/>
            <person name="Levin D.B."/>
        </authorList>
    </citation>
    <scope>NUCLEOTIDE SEQUENCE [LARGE SCALE GENOMIC DNA]</scope>
    <source>
        <strain evidence="14 15">UCD-FST 08-225</strain>
    </source>
</reference>
<dbReference type="EMBL" id="SOZI01000060">
    <property type="protein sequence ID" value="TNY20699.1"/>
    <property type="molecule type" value="Genomic_DNA"/>
</dbReference>
<feature type="domain" description="Kinetochore protein Ndc80 CH" evidence="13">
    <location>
        <begin position="278"/>
        <end position="331"/>
    </location>
</feature>
<name>A0A5C5FWN1_9BASI</name>
<gene>
    <name evidence="14" type="ORF">DMC30DRAFT_438647</name>
</gene>
<organism evidence="14 15">
    <name type="scientific">Rhodotorula diobovata</name>
    <dbReference type="NCBI Taxonomy" id="5288"/>
    <lineage>
        <taxon>Eukaryota</taxon>
        <taxon>Fungi</taxon>
        <taxon>Dikarya</taxon>
        <taxon>Basidiomycota</taxon>
        <taxon>Pucciniomycotina</taxon>
        <taxon>Microbotryomycetes</taxon>
        <taxon>Sporidiobolales</taxon>
        <taxon>Sporidiobolaceae</taxon>
        <taxon>Rhodotorula</taxon>
    </lineage>
</organism>
<evidence type="ECO:0000313" key="14">
    <source>
        <dbReference type="EMBL" id="TNY20699.1"/>
    </source>
</evidence>
<comment type="function">
    <text evidence="10">Acts as a component of the essential kinetochore-associated NDC80 complex, which is required for chromosome segregation and spindle checkpoint activity.</text>
</comment>
<comment type="similarity">
    <text evidence="1 10">Belongs to the NDC80/HEC1 family.</text>
</comment>
<evidence type="ECO:0000256" key="12">
    <source>
        <dbReference type="SAM" id="MobiDB-lite"/>
    </source>
</evidence>
<proteinExistence type="inferred from homology"/>
<feature type="compositionally biased region" description="Low complexity" evidence="12">
    <location>
        <begin position="67"/>
        <end position="93"/>
    </location>
</feature>
<feature type="domain" description="Kinetochore protein Ndc80 CH" evidence="13">
    <location>
        <begin position="195"/>
        <end position="254"/>
    </location>
</feature>
<keyword evidence="6 11" id="KW-0175">Coiled coil</keyword>
<evidence type="ECO:0000256" key="1">
    <source>
        <dbReference type="ARBA" id="ARBA00007050"/>
    </source>
</evidence>
<evidence type="ECO:0000256" key="10">
    <source>
        <dbReference type="RuleBase" id="RU368072"/>
    </source>
</evidence>
<comment type="caution">
    <text evidence="14">The sequence shown here is derived from an EMBL/GenBank/DDBJ whole genome shotgun (WGS) entry which is preliminary data.</text>
</comment>
<dbReference type="AlphaFoldDB" id="A0A5C5FWN1"/>
<keyword evidence="9 10" id="KW-0137">Centromere</keyword>
<dbReference type="InterPro" id="IPR055260">
    <property type="entry name" value="Ndc80_CH"/>
</dbReference>
<dbReference type="InterPro" id="IPR005550">
    <property type="entry name" value="Kinetochore_Ndc80"/>
</dbReference>
<dbReference type="GO" id="GO:0051301">
    <property type="term" value="P:cell division"/>
    <property type="evidence" value="ECO:0007669"/>
    <property type="project" value="UniProtKB-UniRule"/>
</dbReference>
<evidence type="ECO:0000259" key="13">
    <source>
        <dbReference type="Pfam" id="PF03801"/>
    </source>
</evidence>
<evidence type="ECO:0000256" key="11">
    <source>
        <dbReference type="SAM" id="Coils"/>
    </source>
</evidence>
<evidence type="ECO:0000256" key="4">
    <source>
        <dbReference type="ARBA" id="ARBA00022776"/>
    </source>
</evidence>
<keyword evidence="15" id="KW-1185">Reference proteome</keyword>
<evidence type="ECO:0000256" key="5">
    <source>
        <dbReference type="ARBA" id="ARBA00022838"/>
    </source>
</evidence>
<dbReference type="Pfam" id="PF03801">
    <property type="entry name" value="Ndc80_HEC"/>
    <property type="match status" value="2"/>
</dbReference>
<comment type="subunit">
    <text evidence="10">Component of the NDC80 complex.</text>
</comment>
<dbReference type="Proteomes" id="UP000311382">
    <property type="component" value="Unassembled WGS sequence"/>
</dbReference>
<feature type="coiled-coil region" evidence="11">
    <location>
        <begin position="405"/>
        <end position="432"/>
    </location>
</feature>
<feature type="compositionally biased region" description="Polar residues" evidence="12">
    <location>
        <begin position="9"/>
        <end position="41"/>
    </location>
</feature>
<dbReference type="PANTHER" id="PTHR10643:SF2">
    <property type="entry name" value="KINETOCHORE PROTEIN NDC80 HOMOLOG"/>
    <property type="match status" value="1"/>
</dbReference>
<accession>A0A5C5FWN1</accession>
<sequence length="757" mass="82852">MGDRRRTIQHNQHSSLPVPSSIPRPQTSLRQSLAPSTSRQSLAPGLGHSTGPFANRARASIAPGAYPSSSSQDSNQGPSQPLAGASQGSQFSQGHGGPAREPPMTASRAGHMYTSAGAGAMLGGSMSVARNPGALRSSMAVPGDYAPPSERRTSTYRRGTLGTSMGGPAAMASMGSGLATPGGHIGATVGAVRGLKDPRDPRPRAERERMAEHIMAFCAAHQHHVTQRELLTPTGPQFESIFKFLVGLYDPAIRLSPVGGGGGGGQGGAGGRDKNAGAKLADEVMQTLRLVQYPFADSITKSHLQAVGSQQSWPNMLAMLDWFVKVIEAREHAFASDVELHIPASDFADRTGEDIKFHAWVAHCATVYAKFLFGEGDPIDPSDPDSPVAFVEEEEALRETIERSQVALRERVEAVRAEHDELEREWKQLTAKPDPIHGFREFRESQKRDLAKADVWLREHERKLDNDRRDKAAAEREIEAALRDRDEKRALLARLDRQVKEQKLTPLEIQSLSSDRQNLTRAMHDVQSRYRAVLSKTMSLEIDLNKKIDEATALCGEYDDKAQQLGLLDGPVKGFEDVPFAQEVNGASEQPVPEGLAGVVKPALQALRTNTRNEVRDLSLQGVKVEEELTRIKEVLGDLGDREAQHEQELDVVDREKDQMQQAIDRETATSNAELDRLQNQVNAISATMEHALAVANHRYEQRVVERMAVNEQTSALRRANRQALEQALEQFMSYKEHMTGGADRLGLLIDEAVATV</sequence>
<dbReference type="GO" id="GO:0051315">
    <property type="term" value="P:attachment of mitotic spindle microtubules to kinetochore"/>
    <property type="evidence" value="ECO:0007669"/>
    <property type="project" value="UniProtKB-UniRule"/>
</dbReference>
<dbReference type="GO" id="GO:0005634">
    <property type="term" value="C:nucleus"/>
    <property type="evidence" value="ECO:0007669"/>
    <property type="project" value="UniProtKB-SubCell"/>
</dbReference>
<keyword evidence="2 10" id="KW-0158">Chromosome</keyword>
<comment type="subcellular location">
    <subcellularLocation>
        <location evidence="10">Chromosome</location>
        <location evidence="10">Centromere</location>
        <location evidence="10">Kinetochore</location>
    </subcellularLocation>
    <subcellularLocation>
        <location evidence="10">Nucleus</location>
    </subcellularLocation>
</comment>
<keyword evidence="7 10" id="KW-0539">Nucleus</keyword>
<dbReference type="GO" id="GO:0031262">
    <property type="term" value="C:Ndc80 complex"/>
    <property type="evidence" value="ECO:0007669"/>
    <property type="project" value="UniProtKB-UniRule"/>
</dbReference>
<feature type="region of interest" description="Disordered" evidence="12">
    <location>
        <begin position="1"/>
        <end position="109"/>
    </location>
</feature>
<feature type="coiled-coil region" evidence="11">
    <location>
        <begin position="643"/>
        <end position="695"/>
    </location>
</feature>
<evidence type="ECO:0000256" key="2">
    <source>
        <dbReference type="ARBA" id="ARBA00022454"/>
    </source>
</evidence>
<dbReference type="STRING" id="5288.A0A5C5FWN1"/>
<keyword evidence="4 10" id="KW-0498">Mitosis</keyword>
<evidence type="ECO:0000313" key="15">
    <source>
        <dbReference type="Proteomes" id="UP000311382"/>
    </source>
</evidence>
<keyword evidence="3 10" id="KW-0132">Cell division</keyword>
<evidence type="ECO:0000256" key="7">
    <source>
        <dbReference type="ARBA" id="ARBA00023242"/>
    </source>
</evidence>
<feature type="region of interest" description="Disordered" evidence="12">
    <location>
        <begin position="139"/>
        <end position="159"/>
    </location>
</feature>
<dbReference type="OrthoDB" id="7459479at2759"/>
<dbReference type="PANTHER" id="PTHR10643">
    <property type="entry name" value="KINETOCHORE PROTEIN NDC80"/>
    <property type="match status" value="1"/>
</dbReference>